<reference evidence="15 16" key="1">
    <citation type="submission" date="2020-08" db="EMBL/GenBank/DDBJ databases">
        <title>Genomic Encyclopedia of Type Strains, Phase IV (KMG-IV): sequencing the most valuable type-strain genomes for metagenomic binning, comparative biology and taxonomic classification.</title>
        <authorList>
            <person name="Goeker M."/>
        </authorList>
    </citation>
    <scope>NUCLEOTIDE SEQUENCE [LARGE SCALE GENOMIC DNA]</scope>
    <source>
        <strain evidence="15 16">DSM 102134</strain>
    </source>
</reference>
<dbReference type="InterPro" id="IPR033479">
    <property type="entry name" value="dCache_1"/>
</dbReference>
<evidence type="ECO:0000256" key="9">
    <source>
        <dbReference type="ARBA" id="ARBA00022777"/>
    </source>
</evidence>
<dbReference type="EMBL" id="JACHEJ010000009">
    <property type="protein sequence ID" value="MBB6181353.1"/>
    <property type="molecule type" value="Genomic_DNA"/>
</dbReference>
<evidence type="ECO:0000259" key="14">
    <source>
        <dbReference type="PROSITE" id="PS50885"/>
    </source>
</evidence>
<dbReference type="Proteomes" id="UP000535501">
    <property type="component" value="Unassembled WGS sequence"/>
</dbReference>
<protein>
    <recommendedName>
        <fullName evidence="3">histidine kinase</fullName>
        <ecNumber evidence="3">2.7.13.3</ecNumber>
    </recommendedName>
</protein>
<accession>A0A7X0DDW0</accession>
<dbReference type="SMART" id="SM00911">
    <property type="entry name" value="HWE_HK"/>
    <property type="match status" value="1"/>
</dbReference>
<comment type="subcellular location">
    <subcellularLocation>
        <location evidence="2">Cell membrane</location>
        <topology evidence="2">Multi-pass membrane protein</topology>
    </subcellularLocation>
</comment>
<keyword evidence="11 13" id="KW-1133">Transmembrane helix</keyword>
<keyword evidence="9 15" id="KW-0418">Kinase</keyword>
<keyword evidence="12 13" id="KW-0472">Membrane</keyword>
<comment type="catalytic activity">
    <reaction evidence="1">
        <text>ATP + protein L-histidine = ADP + protein N-phospho-L-histidine.</text>
        <dbReference type="EC" id="2.7.13.3"/>
    </reaction>
</comment>
<dbReference type="CDD" id="cd12915">
    <property type="entry name" value="PDC2_DGC_like"/>
    <property type="match status" value="1"/>
</dbReference>
<dbReference type="GO" id="GO:0005524">
    <property type="term" value="F:ATP binding"/>
    <property type="evidence" value="ECO:0007669"/>
    <property type="project" value="UniProtKB-KW"/>
</dbReference>
<evidence type="ECO:0000256" key="8">
    <source>
        <dbReference type="ARBA" id="ARBA00022741"/>
    </source>
</evidence>
<evidence type="ECO:0000256" key="11">
    <source>
        <dbReference type="ARBA" id="ARBA00022989"/>
    </source>
</evidence>
<dbReference type="PROSITE" id="PS50885">
    <property type="entry name" value="HAMP"/>
    <property type="match status" value="1"/>
</dbReference>
<dbReference type="Gene3D" id="3.30.450.20">
    <property type="entry name" value="PAS domain"/>
    <property type="match status" value="1"/>
</dbReference>
<evidence type="ECO:0000256" key="10">
    <source>
        <dbReference type="ARBA" id="ARBA00022840"/>
    </source>
</evidence>
<keyword evidence="5" id="KW-0597">Phosphoprotein</keyword>
<dbReference type="InterPro" id="IPR036890">
    <property type="entry name" value="HATPase_C_sf"/>
</dbReference>
<dbReference type="EC" id="2.7.13.3" evidence="3"/>
<keyword evidence="8" id="KW-0547">Nucleotide-binding</keyword>
<dbReference type="CDD" id="cd12914">
    <property type="entry name" value="PDC1_DGC_like"/>
    <property type="match status" value="1"/>
</dbReference>
<dbReference type="Gene3D" id="3.30.565.10">
    <property type="entry name" value="Histidine kinase-like ATPase, C-terminal domain"/>
    <property type="match status" value="1"/>
</dbReference>
<comment type="caution">
    <text evidence="15">The sequence shown here is derived from an EMBL/GenBank/DDBJ whole genome shotgun (WGS) entry which is preliminary data.</text>
</comment>
<proteinExistence type="predicted"/>
<dbReference type="RefSeq" id="WP_077548819.1">
    <property type="nucleotide sequence ID" value="NZ_JACHEJ010000009.1"/>
</dbReference>
<keyword evidence="16" id="KW-1185">Reference proteome</keyword>
<name>A0A7X0DDW0_9HYPH</name>
<feature type="transmembrane region" description="Helical" evidence="13">
    <location>
        <begin position="274"/>
        <end position="298"/>
    </location>
</feature>
<keyword evidence="4" id="KW-1003">Cell membrane</keyword>
<evidence type="ECO:0000256" key="12">
    <source>
        <dbReference type="ARBA" id="ARBA00023136"/>
    </source>
</evidence>
<evidence type="ECO:0000313" key="15">
    <source>
        <dbReference type="EMBL" id="MBB6181353.1"/>
    </source>
</evidence>
<feature type="domain" description="HAMP" evidence="14">
    <location>
        <begin position="296"/>
        <end position="348"/>
    </location>
</feature>
<dbReference type="PANTHER" id="PTHR41523:SF7">
    <property type="entry name" value="HISTIDINE KINASE"/>
    <property type="match status" value="1"/>
</dbReference>
<organism evidence="15 16">
    <name type="scientific">Pseudorhizobium flavum</name>
    <dbReference type="NCBI Taxonomy" id="1335061"/>
    <lineage>
        <taxon>Bacteria</taxon>
        <taxon>Pseudomonadati</taxon>
        <taxon>Pseudomonadota</taxon>
        <taxon>Alphaproteobacteria</taxon>
        <taxon>Hyphomicrobiales</taxon>
        <taxon>Rhizobiaceae</taxon>
        <taxon>Rhizobium/Agrobacterium group</taxon>
        <taxon>Pseudorhizobium</taxon>
    </lineage>
</organism>
<evidence type="ECO:0000256" key="4">
    <source>
        <dbReference type="ARBA" id="ARBA00022475"/>
    </source>
</evidence>
<sequence length="564" mass="62438">MKRRSVTARLLLLTLLALMPAMLVLIYNLISARQAAYREIHINALTAGHVASLEVRRIVSSVRSTLEVLSTVPITRTGPGRPCSDYLRIVDDKLDMIESITVLDSSGALQCASQPTSATDFSDRDYFRDAVDRKEFIVGTYIIDRITGEPALPLALPVLEGERTARVVVAYLDLNWLGARVRERELFGGNALTIADRNGIILAREPFPERFVGTPIPEEYQRLVRASVPGTLELTSQDGTRRVIGYYPDQESLYVSAGTSVESGLQQVGKVTRFGLAVIALAIVGPFLVVWWAGHALIRRPARQLVRSINAWRAGNESARTGMSGDGTFETIGGAIDAFMDELALRREQQQKDDRMRQMLIRELDHRIKNILSMVQAVARQTFRSSQSMEEASEAFFRRLHAMAGAHQLLTKNWQSASLKATVETAIQPFEDPAHPRFSIDGADLEVASKIALSLSMALHELCTNAAKYGALSTDAGRIDIRWCFGEGDAPFTFTFTWTEQGGPTVDQPSREGFGTVMIERVLSQQLDAEVTLEYRSDGLRCDVRSRMTDLLGTASEEEEAAEI</sequence>
<dbReference type="GO" id="GO:0005886">
    <property type="term" value="C:plasma membrane"/>
    <property type="evidence" value="ECO:0007669"/>
    <property type="project" value="UniProtKB-SubCell"/>
</dbReference>
<gene>
    <name evidence="15" type="ORF">HNQ75_003340</name>
</gene>
<dbReference type="Pfam" id="PF02743">
    <property type="entry name" value="dCache_1"/>
    <property type="match status" value="1"/>
</dbReference>
<evidence type="ECO:0000256" key="3">
    <source>
        <dbReference type="ARBA" id="ARBA00012438"/>
    </source>
</evidence>
<evidence type="ECO:0000256" key="1">
    <source>
        <dbReference type="ARBA" id="ARBA00000085"/>
    </source>
</evidence>
<evidence type="ECO:0000256" key="7">
    <source>
        <dbReference type="ARBA" id="ARBA00022692"/>
    </source>
</evidence>
<keyword evidence="7 13" id="KW-0812">Transmembrane</keyword>
<dbReference type="PANTHER" id="PTHR41523">
    <property type="entry name" value="TWO-COMPONENT SYSTEM SENSOR PROTEIN"/>
    <property type="match status" value="1"/>
</dbReference>
<keyword evidence="10" id="KW-0067">ATP-binding</keyword>
<dbReference type="GO" id="GO:0007165">
    <property type="term" value="P:signal transduction"/>
    <property type="evidence" value="ECO:0007669"/>
    <property type="project" value="InterPro"/>
</dbReference>
<evidence type="ECO:0000256" key="5">
    <source>
        <dbReference type="ARBA" id="ARBA00022553"/>
    </source>
</evidence>
<evidence type="ECO:0000256" key="2">
    <source>
        <dbReference type="ARBA" id="ARBA00004651"/>
    </source>
</evidence>
<dbReference type="GO" id="GO:0004673">
    <property type="term" value="F:protein histidine kinase activity"/>
    <property type="evidence" value="ECO:0007669"/>
    <property type="project" value="UniProtKB-EC"/>
</dbReference>
<evidence type="ECO:0000256" key="6">
    <source>
        <dbReference type="ARBA" id="ARBA00022679"/>
    </source>
</evidence>
<evidence type="ECO:0000313" key="16">
    <source>
        <dbReference type="Proteomes" id="UP000535501"/>
    </source>
</evidence>
<dbReference type="InterPro" id="IPR003660">
    <property type="entry name" value="HAMP_dom"/>
</dbReference>
<dbReference type="AlphaFoldDB" id="A0A7X0DDW0"/>
<dbReference type="InterPro" id="IPR011102">
    <property type="entry name" value="Sig_transdc_His_kinase_HWE"/>
</dbReference>
<keyword evidence="6" id="KW-0808">Transferase</keyword>
<evidence type="ECO:0000256" key="13">
    <source>
        <dbReference type="SAM" id="Phobius"/>
    </source>
</evidence>
<dbReference type="Pfam" id="PF07536">
    <property type="entry name" value="HWE_HK"/>
    <property type="match status" value="1"/>
</dbReference>